<dbReference type="PIRSF" id="PIRSF029730">
    <property type="entry name" value="UCP029730"/>
    <property type="match status" value="1"/>
</dbReference>
<sequence>MAQMADKGETFPATVENRGGTGRIVLCCEHASNHFPAGWGDLGLSAEQRLAHIAWDPGALALSRRLSASLKAPLVHAPVSRLIYDLNRPPFSAGAMPARSEIHDVPGNATISAQERAARMRAIYLPFHTALHDLLAERMALGLDPVLVTVHSFTPLYFGKRREVEFGVIHDDDPSLARAIVKAAASTGLRTGLNEPYSAGDGVTHTLKLQATPYGLPHAMLEIRNDLIHDDQSVARMAELLTPVLNMGLAEIQRQAKAS</sequence>
<evidence type="ECO:0000313" key="1">
    <source>
        <dbReference type="EMBL" id="GHC48385.1"/>
    </source>
</evidence>
<evidence type="ECO:0000313" key="2">
    <source>
        <dbReference type="Proteomes" id="UP000638981"/>
    </source>
</evidence>
<reference evidence="1" key="1">
    <citation type="journal article" date="2014" name="Int. J. Syst. Evol. Microbiol.">
        <title>Complete genome sequence of Corynebacterium casei LMG S-19264T (=DSM 44701T), isolated from a smear-ripened cheese.</title>
        <authorList>
            <consortium name="US DOE Joint Genome Institute (JGI-PGF)"/>
            <person name="Walter F."/>
            <person name="Albersmeier A."/>
            <person name="Kalinowski J."/>
            <person name="Ruckert C."/>
        </authorList>
    </citation>
    <scope>NUCLEOTIDE SEQUENCE</scope>
    <source>
        <strain evidence="1">KCTC 23310</strain>
    </source>
</reference>
<dbReference type="InterPro" id="IPR011227">
    <property type="entry name" value="UCP029730"/>
</dbReference>
<dbReference type="Gene3D" id="3.40.630.40">
    <property type="entry name" value="Zn-dependent exopeptidases"/>
    <property type="match status" value="1"/>
</dbReference>
<organism evidence="1 2">
    <name type="scientific">Neogemmobacter tilapiae</name>
    <dbReference type="NCBI Taxonomy" id="875041"/>
    <lineage>
        <taxon>Bacteria</taxon>
        <taxon>Pseudomonadati</taxon>
        <taxon>Pseudomonadota</taxon>
        <taxon>Alphaproteobacteria</taxon>
        <taxon>Rhodobacterales</taxon>
        <taxon>Paracoccaceae</taxon>
        <taxon>Neogemmobacter</taxon>
    </lineage>
</organism>
<dbReference type="SUPFAM" id="SSF53187">
    <property type="entry name" value="Zn-dependent exopeptidases"/>
    <property type="match status" value="1"/>
</dbReference>
<dbReference type="RefSeq" id="WP_189410330.1">
    <property type="nucleotide sequence ID" value="NZ_BMYJ01000002.1"/>
</dbReference>
<dbReference type="InterPro" id="IPR007709">
    <property type="entry name" value="N-FG_amidohydro"/>
</dbReference>
<dbReference type="AlphaFoldDB" id="A0A918WHL2"/>
<reference evidence="1" key="2">
    <citation type="submission" date="2020-09" db="EMBL/GenBank/DDBJ databases">
        <authorList>
            <person name="Sun Q."/>
            <person name="Kim S."/>
        </authorList>
    </citation>
    <scope>NUCLEOTIDE SEQUENCE</scope>
    <source>
        <strain evidence="1">KCTC 23310</strain>
    </source>
</reference>
<gene>
    <name evidence="1" type="ORF">GCM10007315_08000</name>
</gene>
<dbReference type="Proteomes" id="UP000638981">
    <property type="component" value="Unassembled WGS sequence"/>
</dbReference>
<keyword evidence="2" id="KW-1185">Reference proteome</keyword>
<proteinExistence type="predicted"/>
<accession>A0A918WHL2</accession>
<protein>
    <submittedName>
        <fullName evidence="1">N-formylglutamate amidohydrolase</fullName>
    </submittedName>
</protein>
<dbReference type="Pfam" id="PF05013">
    <property type="entry name" value="FGase"/>
    <property type="match status" value="1"/>
</dbReference>
<dbReference type="EMBL" id="BMYJ01000002">
    <property type="protein sequence ID" value="GHC48385.1"/>
    <property type="molecule type" value="Genomic_DNA"/>
</dbReference>
<name>A0A918WHL2_9RHOB</name>
<comment type="caution">
    <text evidence="1">The sequence shown here is derived from an EMBL/GenBank/DDBJ whole genome shotgun (WGS) entry which is preliminary data.</text>
</comment>